<dbReference type="InterPro" id="IPR010982">
    <property type="entry name" value="Lambda_DNA-bd_dom_sf"/>
</dbReference>
<dbReference type="Proteomes" id="UP001198962">
    <property type="component" value="Unassembled WGS sequence"/>
</dbReference>
<dbReference type="CDD" id="cd00093">
    <property type="entry name" value="HTH_XRE"/>
    <property type="match status" value="1"/>
</dbReference>
<protein>
    <submittedName>
        <fullName evidence="2">Helix-turn-helix transcriptional regulator</fullName>
    </submittedName>
</protein>
<sequence>MNICEATNCRIRELCAQKGISAYRNAFLAGMPPTTYKNILSGRSRNPGIVNINRIADALGVSIREFYDSDLFDSLDA</sequence>
<feature type="domain" description="HTH cro/C1-type" evidence="1">
    <location>
        <begin position="11"/>
        <end position="66"/>
    </location>
</feature>
<dbReference type="PROSITE" id="PS50943">
    <property type="entry name" value="HTH_CROC1"/>
    <property type="match status" value="1"/>
</dbReference>
<dbReference type="AlphaFoldDB" id="A0AAE3AR43"/>
<organism evidence="2 3">
    <name type="scientific">Brotaphodocola catenula</name>
    <dbReference type="NCBI Taxonomy" id="2885361"/>
    <lineage>
        <taxon>Bacteria</taxon>
        <taxon>Bacillati</taxon>
        <taxon>Bacillota</taxon>
        <taxon>Clostridia</taxon>
        <taxon>Lachnospirales</taxon>
        <taxon>Lachnospiraceae</taxon>
        <taxon>Brotaphodocola</taxon>
    </lineage>
</organism>
<keyword evidence="3" id="KW-1185">Reference proteome</keyword>
<comment type="caution">
    <text evidence="2">The sequence shown here is derived from an EMBL/GenBank/DDBJ whole genome shotgun (WGS) entry which is preliminary data.</text>
</comment>
<evidence type="ECO:0000313" key="2">
    <source>
        <dbReference type="EMBL" id="MCC2165130.1"/>
    </source>
</evidence>
<dbReference type="EMBL" id="JAJEPU010000026">
    <property type="protein sequence ID" value="MCC2165130.1"/>
    <property type="molecule type" value="Genomic_DNA"/>
</dbReference>
<evidence type="ECO:0000259" key="1">
    <source>
        <dbReference type="PROSITE" id="PS50943"/>
    </source>
</evidence>
<name>A0AAE3AR43_9FIRM</name>
<proteinExistence type="predicted"/>
<evidence type="ECO:0000313" key="3">
    <source>
        <dbReference type="Proteomes" id="UP001198962"/>
    </source>
</evidence>
<accession>A0AAE3AR43</accession>
<dbReference type="SUPFAM" id="SSF47413">
    <property type="entry name" value="lambda repressor-like DNA-binding domains"/>
    <property type="match status" value="1"/>
</dbReference>
<reference evidence="2" key="1">
    <citation type="submission" date="2021-10" db="EMBL/GenBank/DDBJ databases">
        <title>Anaerobic single-cell dispensing facilitates the cultivation of human gut bacteria.</title>
        <authorList>
            <person name="Afrizal A."/>
        </authorList>
    </citation>
    <scope>NUCLEOTIDE SEQUENCE</scope>
    <source>
        <strain evidence="2">CLA-AA-H274</strain>
    </source>
</reference>
<dbReference type="InterPro" id="IPR001387">
    <property type="entry name" value="Cro/C1-type_HTH"/>
</dbReference>
<gene>
    <name evidence="2" type="ORF">LKD32_09630</name>
</gene>
<dbReference type="Gene3D" id="1.10.260.40">
    <property type="entry name" value="lambda repressor-like DNA-binding domains"/>
    <property type="match status" value="1"/>
</dbReference>
<dbReference type="Pfam" id="PF01381">
    <property type="entry name" value="HTH_3"/>
    <property type="match status" value="1"/>
</dbReference>
<dbReference type="GO" id="GO:0003677">
    <property type="term" value="F:DNA binding"/>
    <property type="evidence" value="ECO:0007669"/>
    <property type="project" value="InterPro"/>
</dbReference>
<dbReference type="RefSeq" id="WP_308451527.1">
    <property type="nucleotide sequence ID" value="NZ_JAJEPU010000026.1"/>
</dbReference>
<dbReference type="SMART" id="SM00530">
    <property type="entry name" value="HTH_XRE"/>
    <property type="match status" value="1"/>
</dbReference>